<proteinExistence type="predicted"/>
<dbReference type="AlphaFoldDB" id="A0A1J5NMU7"/>
<sequence length="52" mass="5863">MYVVEITGFASQNLPYALDKLIFSLCNASETHALEEVEAMAELLLPLYTDRK</sequence>
<protein>
    <submittedName>
        <fullName evidence="1">Uncharacterized protein</fullName>
    </submittedName>
</protein>
<gene>
    <name evidence="1" type="ORF">MOOR_20030</name>
</gene>
<name>A0A1J5NMU7_NEOTH</name>
<evidence type="ECO:0000313" key="2">
    <source>
        <dbReference type="Proteomes" id="UP000182743"/>
    </source>
</evidence>
<evidence type="ECO:0000313" key="1">
    <source>
        <dbReference type="EMBL" id="OIQ08460.1"/>
    </source>
</evidence>
<organism evidence="1 2">
    <name type="scientific">Neomoorella thermoacetica</name>
    <name type="common">Clostridium thermoaceticum</name>
    <dbReference type="NCBI Taxonomy" id="1525"/>
    <lineage>
        <taxon>Bacteria</taxon>
        <taxon>Bacillati</taxon>
        <taxon>Bacillota</taxon>
        <taxon>Clostridia</taxon>
        <taxon>Neomoorellales</taxon>
        <taxon>Neomoorellaceae</taxon>
        <taxon>Neomoorella</taxon>
    </lineage>
</organism>
<accession>A0A1J5NMU7</accession>
<reference evidence="1 2" key="1">
    <citation type="submission" date="2016-08" db="EMBL/GenBank/DDBJ databases">
        <title>Genome-based comparison of Moorella thermoacetic strains.</title>
        <authorList>
            <person name="Poehlein A."/>
            <person name="Bengelsdorf F.R."/>
            <person name="Esser C."/>
            <person name="Duerre P."/>
            <person name="Daniel R."/>
        </authorList>
    </citation>
    <scope>NUCLEOTIDE SEQUENCE [LARGE SCALE GENOMIC DNA]</scope>
    <source>
        <strain evidence="1 2">DSM 11768</strain>
    </source>
</reference>
<comment type="caution">
    <text evidence="1">The sequence shown here is derived from an EMBL/GenBank/DDBJ whole genome shotgun (WGS) entry which is preliminary data.</text>
</comment>
<dbReference type="Proteomes" id="UP000182743">
    <property type="component" value="Unassembled WGS sequence"/>
</dbReference>
<dbReference type="EMBL" id="MIHH01000011">
    <property type="protein sequence ID" value="OIQ08460.1"/>
    <property type="molecule type" value="Genomic_DNA"/>
</dbReference>